<evidence type="ECO:0000313" key="8">
    <source>
        <dbReference type="EMBL" id="MFB9207535.1"/>
    </source>
</evidence>
<protein>
    <submittedName>
        <fullName evidence="8">RNA polymerase sigma factor</fullName>
    </submittedName>
</protein>
<evidence type="ECO:0000256" key="2">
    <source>
        <dbReference type="ARBA" id="ARBA00023015"/>
    </source>
</evidence>
<gene>
    <name evidence="8" type="ORF">ACFFV7_40550</name>
</gene>
<accession>A0ABV5IU72</accession>
<reference evidence="8 9" key="1">
    <citation type="submission" date="2024-09" db="EMBL/GenBank/DDBJ databases">
        <authorList>
            <person name="Sun Q."/>
            <person name="Mori K."/>
        </authorList>
    </citation>
    <scope>NUCLEOTIDE SEQUENCE [LARGE SCALE GENOMIC DNA]</scope>
    <source>
        <strain evidence="8 9">CCM 3426</strain>
    </source>
</reference>
<dbReference type="SUPFAM" id="SSF88946">
    <property type="entry name" value="Sigma2 domain of RNA polymerase sigma factors"/>
    <property type="match status" value="1"/>
</dbReference>
<name>A0ABV5IU72_9ACTN</name>
<evidence type="ECO:0000256" key="4">
    <source>
        <dbReference type="ARBA" id="ARBA00023125"/>
    </source>
</evidence>
<dbReference type="Pfam" id="PF04542">
    <property type="entry name" value="Sigma70_r2"/>
    <property type="match status" value="1"/>
</dbReference>
<evidence type="ECO:0000259" key="6">
    <source>
        <dbReference type="Pfam" id="PF04542"/>
    </source>
</evidence>
<dbReference type="CDD" id="cd06171">
    <property type="entry name" value="Sigma70_r4"/>
    <property type="match status" value="1"/>
</dbReference>
<dbReference type="NCBIfam" id="TIGR02937">
    <property type="entry name" value="sigma70-ECF"/>
    <property type="match status" value="1"/>
</dbReference>
<dbReference type="PANTHER" id="PTHR43133:SF52">
    <property type="entry name" value="ECF RNA POLYMERASE SIGMA FACTOR SIGL"/>
    <property type="match status" value="1"/>
</dbReference>
<dbReference type="InterPro" id="IPR013325">
    <property type="entry name" value="RNA_pol_sigma_r2"/>
</dbReference>
<dbReference type="EMBL" id="JBHMEI010000057">
    <property type="protein sequence ID" value="MFB9207535.1"/>
    <property type="molecule type" value="Genomic_DNA"/>
</dbReference>
<evidence type="ECO:0000256" key="3">
    <source>
        <dbReference type="ARBA" id="ARBA00023082"/>
    </source>
</evidence>
<dbReference type="InterPro" id="IPR013324">
    <property type="entry name" value="RNA_pol_sigma_r3/r4-like"/>
</dbReference>
<keyword evidence="5" id="KW-0804">Transcription</keyword>
<evidence type="ECO:0000256" key="1">
    <source>
        <dbReference type="ARBA" id="ARBA00010641"/>
    </source>
</evidence>
<dbReference type="InterPro" id="IPR036388">
    <property type="entry name" value="WH-like_DNA-bd_sf"/>
</dbReference>
<comment type="similarity">
    <text evidence="1">Belongs to the sigma-70 factor family. ECF subfamily.</text>
</comment>
<dbReference type="InterPro" id="IPR039425">
    <property type="entry name" value="RNA_pol_sigma-70-like"/>
</dbReference>
<dbReference type="Pfam" id="PF08281">
    <property type="entry name" value="Sigma70_r4_2"/>
    <property type="match status" value="1"/>
</dbReference>
<keyword evidence="3" id="KW-0731">Sigma factor</keyword>
<comment type="caution">
    <text evidence="8">The sequence shown here is derived from an EMBL/GenBank/DDBJ whole genome shotgun (WGS) entry which is preliminary data.</text>
</comment>
<organism evidence="8 9">
    <name type="scientific">Nonomuraea spiralis</name>
    <dbReference type="NCBI Taxonomy" id="46182"/>
    <lineage>
        <taxon>Bacteria</taxon>
        <taxon>Bacillati</taxon>
        <taxon>Actinomycetota</taxon>
        <taxon>Actinomycetes</taxon>
        <taxon>Streptosporangiales</taxon>
        <taxon>Streptosporangiaceae</taxon>
        <taxon>Nonomuraea</taxon>
    </lineage>
</organism>
<proteinExistence type="inferred from homology"/>
<dbReference type="SUPFAM" id="SSF88659">
    <property type="entry name" value="Sigma3 and sigma4 domains of RNA polymerase sigma factors"/>
    <property type="match status" value="1"/>
</dbReference>
<evidence type="ECO:0000313" key="9">
    <source>
        <dbReference type="Proteomes" id="UP001589647"/>
    </source>
</evidence>
<feature type="domain" description="RNA polymerase sigma factor 70 region 4 type 2" evidence="7">
    <location>
        <begin position="127"/>
        <end position="179"/>
    </location>
</feature>
<feature type="domain" description="RNA polymerase sigma-70 region 2" evidence="6">
    <location>
        <begin position="29"/>
        <end position="95"/>
    </location>
</feature>
<keyword evidence="4" id="KW-0238">DNA-binding</keyword>
<dbReference type="InterPro" id="IPR013249">
    <property type="entry name" value="RNA_pol_sigma70_r4_t2"/>
</dbReference>
<evidence type="ECO:0000256" key="5">
    <source>
        <dbReference type="ARBA" id="ARBA00023163"/>
    </source>
</evidence>
<dbReference type="Gene3D" id="1.10.1740.10">
    <property type="match status" value="1"/>
</dbReference>
<dbReference type="InterPro" id="IPR014284">
    <property type="entry name" value="RNA_pol_sigma-70_dom"/>
</dbReference>
<sequence>MTLLNLPEQDDAEVILRSRDDPEQFAAVFDRYARQIHLYVARRLGTQAADDIVAETFLAAFRRRESYDPSVRLARPWLYGIATKLIARHRRDEERLLRALSRTGADPLPELIGDVVTQRVAAQAEERRLMAALAALSPGDRDVLLLVAWEDMSLEEAAQALGIPAGTARSRMHRARKKIKAVIPAEEENR</sequence>
<dbReference type="RefSeq" id="WP_229824408.1">
    <property type="nucleotide sequence ID" value="NZ_BMRC01000012.1"/>
</dbReference>
<dbReference type="PANTHER" id="PTHR43133">
    <property type="entry name" value="RNA POLYMERASE ECF-TYPE SIGMA FACTO"/>
    <property type="match status" value="1"/>
</dbReference>
<keyword evidence="2" id="KW-0805">Transcription regulation</keyword>
<keyword evidence="9" id="KW-1185">Reference proteome</keyword>
<evidence type="ECO:0000259" key="7">
    <source>
        <dbReference type="Pfam" id="PF08281"/>
    </source>
</evidence>
<dbReference type="InterPro" id="IPR007627">
    <property type="entry name" value="RNA_pol_sigma70_r2"/>
</dbReference>
<dbReference type="Gene3D" id="1.10.10.10">
    <property type="entry name" value="Winged helix-like DNA-binding domain superfamily/Winged helix DNA-binding domain"/>
    <property type="match status" value="1"/>
</dbReference>
<dbReference type="Proteomes" id="UP001589647">
    <property type="component" value="Unassembled WGS sequence"/>
</dbReference>